<dbReference type="Proteomes" id="UP000298493">
    <property type="component" value="Unassembled WGS sequence"/>
</dbReference>
<evidence type="ECO:0000256" key="2">
    <source>
        <dbReference type="ARBA" id="ARBA00009070"/>
    </source>
</evidence>
<gene>
    <name evidence="9" type="ORF">E6O75_ATG08887</name>
</gene>
<dbReference type="FunFam" id="3.90.79.10:FF:000018">
    <property type="entry name" value="39S ribosomal protein L46, mitochondrial"/>
    <property type="match status" value="1"/>
</dbReference>
<comment type="similarity">
    <text evidence="2">Belongs to the mitochondrion-specific ribosomal protein mL46 family.</text>
</comment>
<comment type="subcellular location">
    <subcellularLocation>
        <location evidence="1">Mitochondrion</location>
    </subcellularLocation>
</comment>
<name>A0A4Z1NVH9_9PEZI</name>
<dbReference type="InterPro" id="IPR033650">
    <property type="entry name" value="Ribosomal_mL46_NUDIX"/>
</dbReference>
<evidence type="ECO:0000256" key="4">
    <source>
        <dbReference type="ARBA" id="ARBA00022980"/>
    </source>
</evidence>
<evidence type="ECO:0000313" key="10">
    <source>
        <dbReference type="Proteomes" id="UP000298493"/>
    </source>
</evidence>
<dbReference type="InterPro" id="IPR040008">
    <property type="entry name" value="Ribosomal_mL46"/>
</dbReference>
<evidence type="ECO:0000256" key="1">
    <source>
        <dbReference type="ARBA" id="ARBA00004173"/>
    </source>
</evidence>
<evidence type="ECO:0000256" key="6">
    <source>
        <dbReference type="ARBA" id="ARBA00023274"/>
    </source>
</evidence>
<dbReference type="GO" id="GO:0005743">
    <property type="term" value="C:mitochondrial inner membrane"/>
    <property type="evidence" value="ECO:0007669"/>
    <property type="project" value="UniProtKB-ARBA"/>
</dbReference>
<dbReference type="PANTHER" id="PTHR13124:SF12">
    <property type="entry name" value="LARGE RIBOSOMAL SUBUNIT PROTEIN ML46"/>
    <property type="match status" value="1"/>
</dbReference>
<evidence type="ECO:0000259" key="8">
    <source>
        <dbReference type="Pfam" id="PF11788"/>
    </source>
</evidence>
<dbReference type="GO" id="GO:0003735">
    <property type="term" value="F:structural constituent of ribosome"/>
    <property type="evidence" value="ECO:0007669"/>
    <property type="project" value="InterPro"/>
</dbReference>
<keyword evidence="3" id="KW-0809">Transit peptide</keyword>
<reference evidence="9 10" key="1">
    <citation type="submission" date="2019-04" db="EMBL/GenBank/DDBJ databases">
        <title>High contiguity whole genome sequence and gene annotation resource for two Venturia nashicola isolates.</title>
        <authorList>
            <person name="Prokchorchik M."/>
            <person name="Won K."/>
            <person name="Lee Y."/>
            <person name="Choi E.D."/>
            <person name="Segonzac C."/>
            <person name="Sohn K.H."/>
        </authorList>
    </citation>
    <scope>NUCLEOTIDE SEQUENCE [LARGE SCALE GENOMIC DNA]</scope>
    <source>
        <strain evidence="9 10">PRI2</strain>
    </source>
</reference>
<dbReference type="STRING" id="86259.A0A4Z1NVH9"/>
<evidence type="ECO:0000313" key="9">
    <source>
        <dbReference type="EMBL" id="TID14741.1"/>
    </source>
</evidence>
<organism evidence="9 10">
    <name type="scientific">Venturia nashicola</name>
    <dbReference type="NCBI Taxonomy" id="86259"/>
    <lineage>
        <taxon>Eukaryota</taxon>
        <taxon>Fungi</taxon>
        <taxon>Dikarya</taxon>
        <taxon>Ascomycota</taxon>
        <taxon>Pezizomycotina</taxon>
        <taxon>Dothideomycetes</taxon>
        <taxon>Pleosporomycetidae</taxon>
        <taxon>Venturiales</taxon>
        <taxon>Venturiaceae</taxon>
        <taxon>Venturia</taxon>
    </lineage>
</organism>
<sequence>MKPTRTGLSSLLAGQGRLLNGPICISCRKSIAQRRHASSAAAVAGRPFATQSVDPPVDHSPSTNLAYRLRTGVVLSRPPQITRDLTSFEKSFYLYQRRLNERLALPFRQYFYFRKQTPAILDWKRKVNERQTPARDIGKYNPYADEGWNDELLVGAKESEPEYQAEVLLQDSIIYPVQKDGEEAAVEAQRKALVKPLPRVTEADRKNDQRSLNRSLQRTLYLLVQNERGHWTFPTDTIIGRESLYQAAERILVQSGGLNMNTWIVGNSPVGFSQFNFHKQKATANEKGVTELGEKTFFMKGRIMAGQANIEKNSLGLKDFKWLAKDEIEKTVLDRYWAGVKNLLPERPCVSHGVVGIDSIKTHIELPEAKEYPIVGQYRCAAPVTARYIPSHLLTFDDDPVSSPHLA</sequence>
<protein>
    <recommendedName>
        <fullName evidence="7">Large ribosomal subunit protein mL46</fullName>
    </recommendedName>
</protein>
<dbReference type="Pfam" id="PF11788">
    <property type="entry name" value="MRP-L46"/>
    <property type="match status" value="1"/>
</dbReference>
<keyword evidence="4 9" id="KW-0689">Ribosomal protein</keyword>
<dbReference type="CDD" id="cd04661">
    <property type="entry name" value="NUDIX_MRP_L46"/>
    <property type="match status" value="1"/>
</dbReference>
<dbReference type="InterPro" id="IPR021757">
    <property type="entry name" value="Ribosomal_mL46_N"/>
</dbReference>
<evidence type="ECO:0000256" key="5">
    <source>
        <dbReference type="ARBA" id="ARBA00023128"/>
    </source>
</evidence>
<comment type="caution">
    <text evidence="9">The sequence shown here is derived from an EMBL/GenBank/DDBJ whole genome shotgun (WGS) entry which is preliminary data.</text>
</comment>
<feature type="domain" description="Large ribosomal subunit protein mL46 N-terminal" evidence="8">
    <location>
        <begin position="67"/>
        <end position="204"/>
    </location>
</feature>
<dbReference type="EMBL" id="SNSC02000022">
    <property type="protein sequence ID" value="TID14741.1"/>
    <property type="molecule type" value="Genomic_DNA"/>
</dbReference>
<evidence type="ECO:0000256" key="3">
    <source>
        <dbReference type="ARBA" id="ARBA00022946"/>
    </source>
</evidence>
<proteinExistence type="inferred from homology"/>
<keyword evidence="6" id="KW-0687">Ribonucleoprotein</keyword>
<dbReference type="GO" id="GO:0005762">
    <property type="term" value="C:mitochondrial large ribosomal subunit"/>
    <property type="evidence" value="ECO:0007669"/>
    <property type="project" value="TreeGrafter"/>
</dbReference>
<dbReference type="AlphaFoldDB" id="A0A4Z1NVH9"/>
<accession>A0A4Z1NVH9</accession>
<keyword evidence="5" id="KW-0496">Mitochondrion</keyword>
<dbReference type="Gene3D" id="3.90.79.10">
    <property type="entry name" value="Nucleoside Triphosphate Pyrophosphohydrolase"/>
    <property type="match status" value="1"/>
</dbReference>
<evidence type="ECO:0000256" key="7">
    <source>
        <dbReference type="ARBA" id="ARBA00035190"/>
    </source>
</evidence>
<keyword evidence="10" id="KW-1185">Reference proteome</keyword>
<dbReference type="PANTHER" id="PTHR13124">
    <property type="entry name" value="39S RIBOSOMAL PROTEIN L46, MITOCHONDRIAL PRECURSOR-RELATED"/>
    <property type="match status" value="1"/>
</dbReference>